<dbReference type="AlphaFoldDB" id="A0A0K2TXZ0"/>
<organism evidence="1">
    <name type="scientific">Lepeophtheirus salmonis</name>
    <name type="common">Salmon louse</name>
    <name type="synonym">Caligus salmonis</name>
    <dbReference type="NCBI Taxonomy" id="72036"/>
    <lineage>
        <taxon>Eukaryota</taxon>
        <taxon>Metazoa</taxon>
        <taxon>Ecdysozoa</taxon>
        <taxon>Arthropoda</taxon>
        <taxon>Crustacea</taxon>
        <taxon>Multicrustacea</taxon>
        <taxon>Hexanauplia</taxon>
        <taxon>Copepoda</taxon>
        <taxon>Siphonostomatoida</taxon>
        <taxon>Caligidae</taxon>
        <taxon>Lepeophtheirus</taxon>
    </lineage>
</organism>
<protein>
    <submittedName>
        <fullName evidence="1">Uncharacterized protein</fullName>
    </submittedName>
</protein>
<accession>A0A0K2TXZ0</accession>
<reference evidence="1" key="1">
    <citation type="submission" date="2014-05" db="EMBL/GenBank/DDBJ databases">
        <authorList>
            <person name="Chronopoulou M."/>
        </authorList>
    </citation>
    <scope>NUCLEOTIDE SEQUENCE</scope>
    <source>
        <tissue evidence="1">Whole organism</tissue>
    </source>
</reference>
<evidence type="ECO:0000313" key="1">
    <source>
        <dbReference type="EMBL" id="CDW30869.1"/>
    </source>
</evidence>
<proteinExistence type="predicted"/>
<dbReference type="EMBL" id="HACA01013508">
    <property type="protein sequence ID" value="CDW30869.1"/>
    <property type="molecule type" value="Transcribed_RNA"/>
</dbReference>
<name>A0A0K2TXZ0_LEPSM</name>
<sequence>MTSHFCLESLAILSLPPFHSLFPPPIYYFSHLYSNHSANIDFFHIFPPNSSQISFIYDDEHRG</sequence>